<dbReference type="Proteomes" id="UP000814140">
    <property type="component" value="Unassembled WGS sequence"/>
</dbReference>
<comment type="caution">
    <text evidence="1">The sequence shown here is derived from an EMBL/GenBank/DDBJ whole genome shotgun (WGS) entry which is preliminary data.</text>
</comment>
<dbReference type="EMBL" id="MU277188">
    <property type="protein sequence ID" value="KAI0068374.1"/>
    <property type="molecule type" value="Genomic_DNA"/>
</dbReference>
<feature type="non-terminal residue" evidence="1">
    <location>
        <position position="1"/>
    </location>
</feature>
<name>A0ACB8TIW5_9AGAM</name>
<keyword evidence="2" id="KW-1185">Reference proteome</keyword>
<organism evidence="1 2">
    <name type="scientific">Artomyces pyxidatus</name>
    <dbReference type="NCBI Taxonomy" id="48021"/>
    <lineage>
        <taxon>Eukaryota</taxon>
        <taxon>Fungi</taxon>
        <taxon>Dikarya</taxon>
        <taxon>Basidiomycota</taxon>
        <taxon>Agaricomycotina</taxon>
        <taxon>Agaricomycetes</taxon>
        <taxon>Russulales</taxon>
        <taxon>Auriscalpiaceae</taxon>
        <taxon>Artomyces</taxon>
    </lineage>
</organism>
<protein>
    <submittedName>
        <fullName evidence="1">Uncharacterized protein</fullName>
    </submittedName>
</protein>
<gene>
    <name evidence="1" type="ORF">BV25DRAFT_1793519</name>
</gene>
<evidence type="ECO:0000313" key="2">
    <source>
        <dbReference type="Proteomes" id="UP000814140"/>
    </source>
</evidence>
<reference evidence="1" key="1">
    <citation type="submission" date="2021-03" db="EMBL/GenBank/DDBJ databases">
        <authorList>
            <consortium name="DOE Joint Genome Institute"/>
            <person name="Ahrendt S."/>
            <person name="Looney B.P."/>
            <person name="Miyauchi S."/>
            <person name="Morin E."/>
            <person name="Drula E."/>
            <person name="Courty P.E."/>
            <person name="Chicoki N."/>
            <person name="Fauchery L."/>
            <person name="Kohler A."/>
            <person name="Kuo A."/>
            <person name="Labutti K."/>
            <person name="Pangilinan J."/>
            <person name="Lipzen A."/>
            <person name="Riley R."/>
            <person name="Andreopoulos W."/>
            <person name="He G."/>
            <person name="Johnson J."/>
            <person name="Barry K.W."/>
            <person name="Grigoriev I.V."/>
            <person name="Nagy L."/>
            <person name="Hibbett D."/>
            <person name="Henrissat B."/>
            <person name="Matheny P.B."/>
            <person name="Labbe J."/>
            <person name="Martin F."/>
        </authorList>
    </citation>
    <scope>NUCLEOTIDE SEQUENCE</scope>
    <source>
        <strain evidence="1">HHB10654</strain>
    </source>
</reference>
<evidence type="ECO:0000313" key="1">
    <source>
        <dbReference type="EMBL" id="KAI0068374.1"/>
    </source>
</evidence>
<accession>A0ACB8TIW5</accession>
<reference evidence="1" key="2">
    <citation type="journal article" date="2022" name="New Phytol.">
        <title>Evolutionary transition to the ectomycorrhizal habit in the genomes of a hyperdiverse lineage of mushroom-forming fungi.</title>
        <authorList>
            <person name="Looney B."/>
            <person name="Miyauchi S."/>
            <person name="Morin E."/>
            <person name="Drula E."/>
            <person name="Courty P.E."/>
            <person name="Kohler A."/>
            <person name="Kuo A."/>
            <person name="LaButti K."/>
            <person name="Pangilinan J."/>
            <person name="Lipzen A."/>
            <person name="Riley R."/>
            <person name="Andreopoulos W."/>
            <person name="He G."/>
            <person name="Johnson J."/>
            <person name="Nolan M."/>
            <person name="Tritt A."/>
            <person name="Barry K.W."/>
            <person name="Grigoriev I.V."/>
            <person name="Nagy L.G."/>
            <person name="Hibbett D."/>
            <person name="Henrissat B."/>
            <person name="Matheny P.B."/>
            <person name="Labbe J."/>
            <person name="Martin F.M."/>
        </authorList>
    </citation>
    <scope>NUCLEOTIDE SEQUENCE</scope>
    <source>
        <strain evidence="1">HHB10654</strain>
    </source>
</reference>
<proteinExistence type="predicted"/>
<sequence length="1084" mass="121608">VEHTAATAGGLAPGVQALPTLRYEGFEPSPYEHEEGAGDALTADDGQYANPAAALAPIFDLGRVQYSLPAPLVSLVVSSDMLAMGLSSNLIVLIELARADQVVKIQILRKPTEMTLHKLFLDPSGRHLIITSQQGENWYLYKGWKKPKLLKTFKMVIESVAWNKASLLSSSHLTSTREMLIGARNGTIYEAVLDAEEDFFKSQERYLHAVFSLPERHPITGISFDSFPPVDPKRALVMVTTPSRIYQFVGVPDRRSDDGGRVFTGLFASYRDSAPKISELPGNLRHSELHYYTPNSDQAHSLPKELAWMTGPGIYHGTLNFQSTSDDLIDNAQLFPYPNFPTSPVGSYQTPSPSEAPVSIALTEFHFVLLYPDRIAAISTLDENLAYEEVLPLKPGEEVRGLTADPVRKTYWVYTDQSLFELVVGNEDRDVWKVYLQKELFDVALKYAKTAGQRDHIVSAQAQSYFKEGRYFQAAQSYAQCSVSFEEVTLKFLDANERDALRSYLASRLERTRKADLTQRMMLATWLVEFYLSKCNELDDLIASSSASYDVENVKTERTILEDDLRNFFTTYKDNLEPKTVYELIQGHGRTDMYLHYASLVGDHDRVVEHWILEEDWTKAIEVISRQSSLDLYYRFGPVLMRHTPRDAVDSWLRQSALDPIKLVPALLQFQHAPRDPLSPNHAVRYLNHVIFEQANTSPTIHNLLITFHASSGLSEDDGPLLRFLSTAPVDPLTGKPYYDLDYALRLCSEAGRTQPCVHIYSQMGLWESSVDLALEKGDLELAKINADKPEDDQQLRKKLWLKVAKFVVQDKKDIKMAMRFLENTDLLKIEDILPFFPDFVVIDDFKDEIANALEGYSAQIDNLKSEMDDATKNAESIKESIEGLKKRFITIDAGEKCSVCSFSLLTRQFYVFPCQHTFHADCLIGLTKEYLPAYTLRRIITLQNELVKGNPAAIDRANITHPHHARQPTAQRTLLSANFTAPLQNGQRAANSLGRNLLSAGDRLRDLIVPDALASVVTAPGQWIPAIGGGKKAVEKDGGKHAEKMRAELEDILASACPLCESVVAGLDKPFVKEGEADASWEL</sequence>